<proteinExistence type="inferred from homology"/>
<dbReference type="PANTHER" id="PTHR38776:SF1">
    <property type="entry name" value="MLTA-INTERACTING PROTEIN-RELATED"/>
    <property type="match status" value="1"/>
</dbReference>
<reference evidence="7 8" key="1">
    <citation type="submission" date="2020-08" db="EMBL/GenBank/DDBJ databases">
        <title>Genomic Encyclopedia of Type Strains, Phase IV (KMG-IV): sequencing the most valuable type-strain genomes for metagenomic binning, comparative biology and taxonomic classification.</title>
        <authorList>
            <person name="Goeker M."/>
        </authorList>
    </citation>
    <scope>NUCLEOTIDE SEQUENCE [LARGE SCALE GENOMIC DNA]</scope>
    <source>
        <strain evidence="7 8">DSM 101806</strain>
    </source>
</reference>
<dbReference type="EMBL" id="JACIEH010000003">
    <property type="protein sequence ID" value="MBB4099623.1"/>
    <property type="molecule type" value="Genomic_DNA"/>
</dbReference>
<dbReference type="PANTHER" id="PTHR38776">
    <property type="entry name" value="MLTA-INTERACTING PROTEIN-RELATED"/>
    <property type="match status" value="1"/>
</dbReference>
<gene>
    <name evidence="7" type="ORF">GGR46_003195</name>
</gene>
<feature type="chain" id="PRO_5031397249" evidence="6">
    <location>
        <begin position="21"/>
        <end position="292"/>
    </location>
</feature>
<evidence type="ECO:0000256" key="5">
    <source>
        <dbReference type="ARBA" id="ARBA00023237"/>
    </source>
</evidence>
<keyword evidence="5" id="KW-0998">Cell outer membrane</keyword>
<comment type="similarity">
    <text evidence="2">Belongs to the MipA/OmpV family.</text>
</comment>
<accession>A0A7W6NXT5</accession>
<keyword evidence="8" id="KW-1185">Reference proteome</keyword>
<comment type="caution">
    <text evidence="7">The sequence shown here is derived from an EMBL/GenBank/DDBJ whole genome shotgun (WGS) entry which is preliminary data.</text>
</comment>
<dbReference type="AlphaFoldDB" id="A0A7W6NXT5"/>
<evidence type="ECO:0000256" key="3">
    <source>
        <dbReference type="ARBA" id="ARBA00022729"/>
    </source>
</evidence>
<organism evidence="7 8">
    <name type="scientific">Sphingomonas kyeonggiensis</name>
    <dbReference type="NCBI Taxonomy" id="1268553"/>
    <lineage>
        <taxon>Bacteria</taxon>
        <taxon>Pseudomonadati</taxon>
        <taxon>Pseudomonadota</taxon>
        <taxon>Alphaproteobacteria</taxon>
        <taxon>Sphingomonadales</taxon>
        <taxon>Sphingomonadaceae</taxon>
        <taxon>Sphingomonas</taxon>
    </lineage>
</organism>
<feature type="signal peptide" evidence="6">
    <location>
        <begin position="1"/>
        <end position="20"/>
    </location>
</feature>
<keyword evidence="4" id="KW-0472">Membrane</keyword>
<dbReference type="InterPro" id="IPR010583">
    <property type="entry name" value="MipA"/>
</dbReference>
<name>A0A7W6NXT5_9SPHN</name>
<evidence type="ECO:0000256" key="1">
    <source>
        <dbReference type="ARBA" id="ARBA00004442"/>
    </source>
</evidence>
<evidence type="ECO:0000256" key="6">
    <source>
        <dbReference type="SAM" id="SignalP"/>
    </source>
</evidence>
<evidence type="ECO:0000313" key="7">
    <source>
        <dbReference type="EMBL" id="MBB4099623.1"/>
    </source>
</evidence>
<dbReference type="Pfam" id="PF06629">
    <property type="entry name" value="MipA"/>
    <property type="match status" value="1"/>
</dbReference>
<evidence type="ECO:0000313" key="8">
    <source>
        <dbReference type="Proteomes" id="UP000557392"/>
    </source>
</evidence>
<protein>
    <submittedName>
        <fullName evidence="7">Outer membrane scaffolding protein for murein synthesis (MipA/OmpV family)</fullName>
    </submittedName>
</protein>
<keyword evidence="3 6" id="KW-0732">Signal</keyword>
<dbReference type="RefSeq" id="WP_183999006.1">
    <property type="nucleotide sequence ID" value="NZ_JACIEH010000003.1"/>
</dbReference>
<evidence type="ECO:0000256" key="2">
    <source>
        <dbReference type="ARBA" id="ARBA00005722"/>
    </source>
</evidence>
<comment type="subcellular location">
    <subcellularLocation>
        <location evidence="1">Cell outer membrane</location>
    </subcellularLocation>
</comment>
<dbReference type="GO" id="GO:0009279">
    <property type="term" value="C:cell outer membrane"/>
    <property type="evidence" value="ECO:0007669"/>
    <property type="project" value="UniProtKB-SubCell"/>
</dbReference>
<evidence type="ECO:0000256" key="4">
    <source>
        <dbReference type="ARBA" id="ARBA00023136"/>
    </source>
</evidence>
<sequence length="292" mass="30944">MIRLCGALLVSFLAIAPAWAQDEAEPQPAPQSAEVAEAASEGAARLTLGVGAAYFPDYEGSSHNRWTPIPVANGTVAGMSFTLVGNRAQLDVIPNGTGPGWDIQFGPVAVYNMNRSNRDSIRDPRVRALGEVDSALEVGGYFGIGRTGLITSDFDKLSVTISYRKDVTKVHRAGIWNPVVTYSTPLSTKAMVSLSASAEIVEDRYARTYFGVTPAQSIASGLPIFRPQGGQKDITFGGYFAYALTGNLTKGLSLVAGGTYRKLVNDFADSPLVSIAGDRNQWTGAAGLALTF</sequence>
<dbReference type="Proteomes" id="UP000557392">
    <property type="component" value="Unassembled WGS sequence"/>
</dbReference>